<evidence type="ECO:0000256" key="1">
    <source>
        <dbReference type="ARBA" id="ARBA00001933"/>
    </source>
</evidence>
<comment type="similarity">
    <text evidence="3 9">Belongs to the class-II pyridoxal-phosphate-dependent aminotransferase family. Histidinol-phosphate aminotransferase subfamily.</text>
</comment>
<dbReference type="RefSeq" id="WP_145114738.1">
    <property type="nucleotide sequence ID" value="NZ_CP036349.1"/>
</dbReference>
<evidence type="ECO:0000256" key="2">
    <source>
        <dbReference type="ARBA" id="ARBA00005011"/>
    </source>
</evidence>
<proteinExistence type="inferred from homology"/>
<feature type="modified residue" description="N6-(pyridoxal phosphate)lysine" evidence="9">
    <location>
        <position position="213"/>
    </location>
</feature>
<evidence type="ECO:0000256" key="4">
    <source>
        <dbReference type="ARBA" id="ARBA00011738"/>
    </source>
</evidence>
<dbReference type="EC" id="2.6.1.9" evidence="9"/>
<evidence type="ECO:0000313" key="12">
    <source>
        <dbReference type="Proteomes" id="UP000316426"/>
    </source>
</evidence>
<dbReference type="AlphaFoldDB" id="A0A518KCG2"/>
<dbReference type="CDD" id="cd00609">
    <property type="entry name" value="AAT_like"/>
    <property type="match status" value="1"/>
</dbReference>
<dbReference type="InterPro" id="IPR015421">
    <property type="entry name" value="PyrdxlP-dep_Trfase_major"/>
</dbReference>
<dbReference type="Gene3D" id="3.90.1150.10">
    <property type="entry name" value="Aspartate Aminotransferase, domain 1"/>
    <property type="match status" value="1"/>
</dbReference>
<reference evidence="11 12" key="1">
    <citation type="submission" date="2019-02" db="EMBL/GenBank/DDBJ databases">
        <title>Deep-cultivation of Planctomycetes and their phenomic and genomic characterization uncovers novel biology.</title>
        <authorList>
            <person name="Wiegand S."/>
            <person name="Jogler M."/>
            <person name="Boedeker C."/>
            <person name="Pinto D."/>
            <person name="Vollmers J."/>
            <person name="Rivas-Marin E."/>
            <person name="Kohn T."/>
            <person name="Peeters S.H."/>
            <person name="Heuer A."/>
            <person name="Rast P."/>
            <person name="Oberbeckmann S."/>
            <person name="Bunk B."/>
            <person name="Jeske O."/>
            <person name="Meyerdierks A."/>
            <person name="Storesund J.E."/>
            <person name="Kallscheuer N."/>
            <person name="Luecker S."/>
            <person name="Lage O.M."/>
            <person name="Pohl T."/>
            <person name="Merkel B.J."/>
            <person name="Hornburger P."/>
            <person name="Mueller R.-W."/>
            <person name="Bruemmer F."/>
            <person name="Labrenz M."/>
            <person name="Spormann A.M."/>
            <person name="Op den Camp H."/>
            <person name="Overmann J."/>
            <person name="Amann R."/>
            <person name="Jetten M.S.M."/>
            <person name="Mascher T."/>
            <person name="Medema M.H."/>
            <person name="Devos D.P."/>
            <person name="Kaster A.-K."/>
            <person name="Ovreas L."/>
            <person name="Rohde M."/>
            <person name="Galperin M.Y."/>
            <person name="Jogler C."/>
        </authorList>
    </citation>
    <scope>NUCLEOTIDE SEQUENCE [LARGE SCALE GENOMIC DNA]</scope>
    <source>
        <strain evidence="11 12">Spa11</strain>
    </source>
</reference>
<keyword evidence="6 9" id="KW-0808">Transferase</keyword>
<keyword evidence="9" id="KW-0368">Histidine biosynthesis</keyword>
<dbReference type="PANTHER" id="PTHR43643">
    <property type="entry name" value="HISTIDINOL-PHOSPHATE AMINOTRANSFERASE 2"/>
    <property type="match status" value="1"/>
</dbReference>
<dbReference type="GO" id="GO:0000105">
    <property type="term" value="P:L-histidine biosynthetic process"/>
    <property type="evidence" value="ECO:0007669"/>
    <property type="project" value="UniProtKB-UniRule"/>
</dbReference>
<dbReference type="GO" id="GO:0030170">
    <property type="term" value="F:pyridoxal phosphate binding"/>
    <property type="evidence" value="ECO:0007669"/>
    <property type="project" value="InterPro"/>
</dbReference>
<comment type="catalytic activity">
    <reaction evidence="8 9">
        <text>L-histidinol phosphate + 2-oxoglutarate = 3-(imidazol-4-yl)-2-oxopropyl phosphate + L-glutamate</text>
        <dbReference type="Rhea" id="RHEA:23744"/>
        <dbReference type="ChEBI" id="CHEBI:16810"/>
        <dbReference type="ChEBI" id="CHEBI:29985"/>
        <dbReference type="ChEBI" id="CHEBI:57766"/>
        <dbReference type="ChEBI" id="CHEBI:57980"/>
        <dbReference type="EC" id="2.6.1.9"/>
    </reaction>
</comment>
<evidence type="ECO:0000313" key="11">
    <source>
        <dbReference type="EMBL" id="QDV75449.1"/>
    </source>
</evidence>
<gene>
    <name evidence="9 11" type="primary">hisC</name>
    <name evidence="11" type="ORF">Spa11_36660</name>
</gene>
<dbReference type="NCBIfam" id="TIGR01141">
    <property type="entry name" value="hisC"/>
    <property type="match status" value="1"/>
</dbReference>
<evidence type="ECO:0000259" key="10">
    <source>
        <dbReference type="Pfam" id="PF00155"/>
    </source>
</evidence>
<organism evidence="11 12">
    <name type="scientific">Botrimarina mediterranea</name>
    <dbReference type="NCBI Taxonomy" id="2528022"/>
    <lineage>
        <taxon>Bacteria</taxon>
        <taxon>Pseudomonadati</taxon>
        <taxon>Planctomycetota</taxon>
        <taxon>Planctomycetia</taxon>
        <taxon>Pirellulales</taxon>
        <taxon>Lacipirellulaceae</taxon>
        <taxon>Botrimarina</taxon>
    </lineage>
</organism>
<dbReference type="SUPFAM" id="SSF53383">
    <property type="entry name" value="PLP-dependent transferases"/>
    <property type="match status" value="1"/>
</dbReference>
<dbReference type="InterPro" id="IPR001917">
    <property type="entry name" value="Aminotrans_II_pyridoxalP_BS"/>
</dbReference>
<accession>A0A518KCG2</accession>
<comment type="cofactor">
    <cofactor evidence="1 9">
        <name>pyridoxal 5'-phosphate</name>
        <dbReference type="ChEBI" id="CHEBI:597326"/>
    </cofactor>
</comment>
<evidence type="ECO:0000256" key="6">
    <source>
        <dbReference type="ARBA" id="ARBA00022679"/>
    </source>
</evidence>
<evidence type="ECO:0000256" key="3">
    <source>
        <dbReference type="ARBA" id="ARBA00007970"/>
    </source>
</evidence>
<keyword evidence="5 9" id="KW-0032">Aminotransferase</keyword>
<dbReference type="InterPro" id="IPR015424">
    <property type="entry name" value="PyrdxlP-dep_Trfase"/>
</dbReference>
<dbReference type="Proteomes" id="UP000316426">
    <property type="component" value="Chromosome"/>
</dbReference>
<keyword evidence="7 9" id="KW-0663">Pyridoxal phosphate</keyword>
<comment type="pathway">
    <text evidence="2 9">Amino-acid biosynthesis; L-histidine biosynthesis; L-histidine from 5-phospho-alpha-D-ribose 1-diphosphate: step 7/9.</text>
</comment>
<evidence type="ECO:0000256" key="9">
    <source>
        <dbReference type="HAMAP-Rule" id="MF_01023"/>
    </source>
</evidence>
<dbReference type="InterPro" id="IPR050106">
    <property type="entry name" value="HistidinolP_aminotransfase"/>
</dbReference>
<dbReference type="InterPro" id="IPR015422">
    <property type="entry name" value="PyrdxlP-dep_Trfase_small"/>
</dbReference>
<dbReference type="PROSITE" id="PS00599">
    <property type="entry name" value="AA_TRANSFER_CLASS_2"/>
    <property type="match status" value="1"/>
</dbReference>
<comment type="subunit">
    <text evidence="4 9">Homodimer.</text>
</comment>
<evidence type="ECO:0000256" key="7">
    <source>
        <dbReference type="ARBA" id="ARBA00022898"/>
    </source>
</evidence>
<keyword evidence="9" id="KW-0028">Amino-acid biosynthesis</keyword>
<dbReference type="GO" id="GO:0004400">
    <property type="term" value="F:histidinol-phosphate transaminase activity"/>
    <property type="evidence" value="ECO:0007669"/>
    <property type="project" value="UniProtKB-UniRule"/>
</dbReference>
<dbReference type="Pfam" id="PF00155">
    <property type="entry name" value="Aminotran_1_2"/>
    <property type="match status" value="1"/>
</dbReference>
<feature type="domain" description="Aminotransferase class I/classII large" evidence="10">
    <location>
        <begin position="22"/>
        <end position="348"/>
    </location>
</feature>
<dbReference type="InterPro" id="IPR004839">
    <property type="entry name" value="Aminotransferase_I/II_large"/>
</dbReference>
<dbReference type="HAMAP" id="MF_01023">
    <property type="entry name" value="HisC_aminotrans_2"/>
    <property type="match status" value="1"/>
</dbReference>
<protein>
    <recommendedName>
        <fullName evidence="9">Histidinol-phosphate aminotransferase</fullName>
        <ecNumber evidence="9">2.6.1.9</ecNumber>
    </recommendedName>
    <alternativeName>
        <fullName evidence="9">Imidazole acetol-phosphate transaminase</fullName>
    </alternativeName>
</protein>
<dbReference type="UniPathway" id="UPA00031">
    <property type="reaction ID" value="UER00012"/>
</dbReference>
<evidence type="ECO:0000256" key="8">
    <source>
        <dbReference type="ARBA" id="ARBA00047481"/>
    </source>
</evidence>
<dbReference type="KEGG" id="bmei:Spa11_36660"/>
<dbReference type="EMBL" id="CP036349">
    <property type="protein sequence ID" value="QDV75449.1"/>
    <property type="molecule type" value="Genomic_DNA"/>
</dbReference>
<dbReference type="PANTHER" id="PTHR43643:SF3">
    <property type="entry name" value="HISTIDINOL-PHOSPHATE AMINOTRANSFERASE"/>
    <property type="match status" value="1"/>
</dbReference>
<evidence type="ECO:0000256" key="5">
    <source>
        <dbReference type="ARBA" id="ARBA00022576"/>
    </source>
</evidence>
<dbReference type="InterPro" id="IPR005861">
    <property type="entry name" value="HisP_aminotrans"/>
</dbReference>
<dbReference type="Gene3D" id="3.40.640.10">
    <property type="entry name" value="Type I PLP-dependent aspartate aminotransferase-like (Major domain)"/>
    <property type="match status" value="1"/>
</dbReference>
<sequence length="353" mass="38360">MFRESIQQMTGYVPGEQPRGTKLVKLNTNENPYPPSPKVVAAIRAAADSGLQRYPDPQATAFRMRAAEVLKTHNAEITPDWILCGNGSDDILTIVTRTFVDQGKSVRYPWPTYMLYKTLAEIQGVRHEAVPCEPDWTIGYELTAPSPDLQLVYLANPNSPSGTLLAPGEVAAIADALECPVLVDEAYVDFAETNCLDLVRTNERVLVSRTLSKSYGLAGLRFGYVVAQPDVIAQLAKVKDSYNCDTLSIAGATAAIDDQAWLADNVAKVLAERQRLDAGLQAAGFVTTPSSANFVWATHPSGQHQAIYESLKESGVLVRWIKHHGWAGGDDGLRFSVGTPEQTDVLLSLLATC</sequence>
<name>A0A518KCG2_9BACT</name>
<keyword evidence="12" id="KW-1185">Reference proteome</keyword>